<name>A0AAU9R9H7_THLAR</name>
<dbReference type="PANTHER" id="PTHR11851">
    <property type="entry name" value="METALLOPROTEASE"/>
    <property type="match status" value="1"/>
</dbReference>
<dbReference type="GO" id="GO:0005739">
    <property type="term" value="C:mitochondrion"/>
    <property type="evidence" value="ECO:0007669"/>
    <property type="project" value="TreeGrafter"/>
</dbReference>
<proteinExistence type="inferred from homology"/>
<organism evidence="4 5">
    <name type="scientific">Thlaspi arvense</name>
    <name type="common">Field penny-cress</name>
    <dbReference type="NCBI Taxonomy" id="13288"/>
    <lineage>
        <taxon>Eukaryota</taxon>
        <taxon>Viridiplantae</taxon>
        <taxon>Streptophyta</taxon>
        <taxon>Embryophyta</taxon>
        <taxon>Tracheophyta</taxon>
        <taxon>Spermatophyta</taxon>
        <taxon>Magnoliopsida</taxon>
        <taxon>eudicotyledons</taxon>
        <taxon>Gunneridae</taxon>
        <taxon>Pentapetalae</taxon>
        <taxon>rosids</taxon>
        <taxon>malvids</taxon>
        <taxon>Brassicales</taxon>
        <taxon>Brassicaceae</taxon>
        <taxon>Thlaspideae</taxon>
        <taxon>Thlaspi</taxon>
    </lineage>
</organism>
<dbReference type="GO" id="GO:0004222">
    <property type="term" value="F:metalloendopeptidase activity"/>
    <property type="evidence" value="ECO:0007669"/>
    <property type="project" value="InterPro"/>
</dbReference>
<sequence length="529" mass="57373">MYRTAASRAMALKGSLSRSLRPARYASSSAVATSSSSSSGFLGWLADKSSSSLTSLDMPLQGVSLPPPLPDHVEPSKFKITTLPNGLKIASEMSPNPAASIGLYVDCGSIYEAPYFHGATHLLERMAFKSTLNRSHLRLVREIEAIGGNTSASASREQMSYTIDALKTYVPEMVEVLIDSVRNPAFLDWEVNEELRKMKVEIAELAKNPMGFLMEAVHSAGYSGALANPLYAPESALDRLNGELLEEFMAENFTAARMVVAASGVEHEELLKVVEPLTSDLPNVTRQPEPKSQYVGGDFRQHIGGEATHFALAFEVPGWNNEKEAVVATVLQMLMGGGGSFSAGGPGKGMHSWLYLRILNEYQQVQSCSAFSSIFNNTGLFGIYGCSVSSAILTLLTMAFPIDWLDVYLKGYQSPEFAAKAIELAAKELKDVAGGKVNQKHLDRAKAATKSAVLMNLESRMIAAEDIGRQLLTYGERKPVEQFLKTVDQLTLKDISDFTSKIISKPLTMGSFGDVLAVPSYDSVSSKFC</sequence>
<feature type="domain" description="Peptidase M16 C-terminal" evidence="3">
    <location>
        <begin position="240"/>
        <end position="390"/>
    </location>
</feature>
<evidence type="ECO:0000259" key="3">
    <source>
        <dbReference type="Pfam" id="PF05193"/>
    </source>
</evidence>
<dbReference type="PROSITE" id="PS00143">
    <property type="entry name" value="INSULINASE"/>
    <property type="match status" value="1"/>
</dbReference>
<feature type="domain" description="Peptidase M16 N-terminal" evidence="2">
    <location>
        <begin position="89"/>
        <end position="234"/>
    </location>
</feature>
<dbReference type="InterPro" id="IPR001431">
    <property type="entry name" value="Pept_M16_Zn_BS"/>
</dbReference>
<dbReference type="SUPFAM" id="SSF63411">
    <property type="entry name" value="LuxS/MPP-like metallohydrolase"/>
    <property type="match status" value="2"/>
</dbReference>
<dbReference type="GO" id="GO:0006508">
    <property type="term" value="P:proteolysis"/>
    <property type="evidence" value="ECO:0007669"/>
    <property type="project" value="InterPro"/>
</dbReference>
<dbReference type="AlphaFoldDB" id="A0AAU9R9H7"/>
<dbReference type="GO" id="GO:0046872">
    <property type="term" value="F:metal ion binding"/>
    <property type="evidence" value="ECO:0007669"/>
    <property type="project" value="InterPro"/>
</dbReference>
<dbReference type="FunFam" id="3.30.830.10:FF:000008">
    <property type="entry name" value="Mitochondrial-processing peptidase subunit beta"/>
    <property type="match status" value="1"/>
</dbReference>
<evidence type="ECO:0000313" key="5">
    <source>
        <dbReference type="Proteomes" id="UP000836841"/>
    </source>
</evidence>
<dbReference type="InterPro" id="IPR050361">
    <property type="entry name" value="MPP/UQCRC_Complex"/>
</dbReference>
<evidence type="ECO:0000256" key="1">
    <source>
        <dbReference type="RuleBase" id="RU004447"/>
    </source>
</evidence>
<evidence type="ECO:0000313" key="4">
    <source>
        <dbReference type="EMBL" id="CAH2036443.1"/>
    </source>
</evidence>
<protein>
    <submittedName>
        <fullName evidence="4">Uncharacterized protein</fullName>
    </submittedName>
</protein>
<dbReference type="InterPro" id="IPR007863">
    <property type="entry name" value="Peptidase_M16_C"/>
</dbReference>
<dbReference type="InterPro" id="IPR011765">
    <property type="entry name" value="Pept_M16_N"/>
</dbReference>
<dbReference type="Pfam" id="PF05193">
    <property type="entry name" value="Peptidase_M16_C"/>
    <property type="match status" value="1"/>
</dbReference>
<gene>
    <name evidence="4" type="ORF">TAV2_LOCUS480</name>
</gene>
<dbReference type="InterPro" id="IPR011249">
    <property type="entry name" value="Metalloenz_LuxS/M16"/>
</dbReference>
<dbReference type="Pfam" id="PF00675">
    <property type="entry name" value="Peptidase_M16"/>
    <property type="match status" value="1"/>
</dbReference>
<dbReference type="EMBL" id="OU466857">
    <property type="protein sequence ID" value="CAH2036443.1"/>
    <property type="molecule type" value="Genomic_DNA"/>
</dbReference>
<evidence type="ECO:0000259" key="2">
    <source>
        <dbReference type="Pfam" id="PF00675"/>
    </source>
</evidence>
<keyword evidence="5" id="KW-1185">Reference proteome</keyword>
<reference evidence="4 5" key="1">
    <citation type="submission" date="2022-03" db="EMBL/GenBank/DDBJ databases">
        <authorList>
            <person name="Nunn A."/>
            <person name="Chopra R."/>
            <person name="Nunn A."/>
            <person name="Contreras Garrido A."/>
        </authorList>
    </citation>
    <scope>NUCLEOTIDE SEQUENCE [LARGE SCALE GENOMIC DNA]</scope>
</reference>
<dbReference type="PANTHER" id="PTHR11851:SF203">
    <property type="entry name" value="MITOCHONDRIAL-PROCESSING PEPTIDASE SUBUNIT ALPHA-1, MITOCHONDRIAL-RELATED"/>
    <property type="match status" value="1"/>
</dbReference>
<comment type="similarity">
    <text evidence="1">Belongs to the peptidase M16 family.</text>
</comment>
<dbReference type="Proteomes" id="UP000836841">
    <property type="component" value="Chromosome 1"/>
</dbReference>
<dbReference type="Gene3D" id="3.30.830.10">
    <property type="entry name" value="Metalloenzyme, LuxS/M16 peptidase-like"/>
    <property type="match status" value="2"/>
</dbReference>
<accession>A0AAU9R9H7</accession>